<keyword evidence="2" id="KW-1185">Reference proteome</keyword>
<sequence length="71" mass="8217">MFDLFLTFLGALAGVLSAEAIVAGLRRYKMHRAARRWSTLLERYKLDGKTGAFRIPEERPHGRRRRAEEEA</sequence>
<protein>
    <submittedName>
        <fullName evidence="1">Membrane protein</fullName>
    </submittedName>
</protein>
<gene>
    <name evidence="1" type="primary">59</name>
    <name evidence="1" type="ORF">SEA_LILMAC1015_59</name>
</gene>
<dbReference type="Proteomes" id="UP001179340">
    <property type="component" value="Segment"/>
</dbReference>
<organism evidence="1 2">
    <name type="scientific">Arthrobacter phage Lilmac1015</name>
    <dbReference type="NCBI Taxonomy" id="2912653"/>
    <lineage>
        <taxon>Viruses</taxon>
        <taxon>Duplodnaviria</taxon>
        <taxon>Heunggongvirae</taxon>
        <taxon>Uroviricota</taxon>
        <taxon>Caudoviricetes</taxon>
        <taxon>Berryhillviridae</taxon>
        <taxon>Lilmacvirus</taxon>
        <taxon>Lilmacvirus lilmac1015</taxon>
    </lineage>
</organism>
<dbReference type="EMBL" id="OL742560">
    <property type="protein sequence ID" value="UKH48345.1"/>
    <property type="molecule type" value="Genomic_DNA"/>
</dbReference>
<evidence type="ECO:0000313" key="2">
    <source>
        <dbReference type="Proteomes" id="UP001179340"/>
    </source>
</evidence>
<accession>A0AA49BRN6</accession>
<reference evidence="1" key="1">
    <citation type="submission" date="2021-12" db="EMBL/GenBank/DDBJ databases">
        <authorList>
            <person name="Isenhart S.H."/>
            <person name="Brown D.K."/>
            <person name="Allen M.J."/>
            <person name="Garcia C.A."/>
            <person name="Bollivar D.W."/>
            <person name="Garlena R.A."/>
            <person name="Russell D.A."/>
            <person name="Jacobs-Sera D."/>
            <person name="Hatfull G.F."/>
        </authorList>
    </citation>
    <scope>NUCLEOTIDE SEQUENCE</scope>
</reference>
<evidence type="ECO:0000313" key="1">
    <source>
        <dbReference type="EMBL" id="UKH48345.1"/>
    </source>
</evidence>
<proteinExistence type="predicted"/>
<name>A0AA49BRN6_9CAUD</name>